<gene>
    <name evidence="1" type="ORF">LCGC14_2509960</name>
</gene>
<name>A0A0F9DB68_9ZZZZ</name>
<reference evidence="1" key="1">
    <citation type="journal article" date="2015" name="Nature">
        <title>Complex archaea that bridge the gap between prokaryotes and eukaryotes.</title>
        <authorList>
            <person name="Spang A."/>
            <person name="Saw J.H."/>
            <person name="Jorgensen S.L."/>
            <person name="Zaremba-Niedzwiedzka K."/>
            <person name="Martijn J."/>
            <person name="Lind A.E."/>
            <person name="van Eijk R."/>
            <person name="Schleper C."/>
            <person name="Guy L."/>
            <person name="Ettema T.J."/>
        </authorList>
    </citation>
    <scope>NUCLEOTIDE SEQUENCE</scope>
</reference>
<dbReference type="AlphaFoldDB" id="A0A0F9DB68"/>
<proteinExistence type="predicted"/>
<comment type="caution">
    <text evidence="1">The sequence shown here is derived from an EMBL/GenBank/DDBJ whole genome shotgun (WGS) entry which is preliminary data.</text>
</comment>
<evidence type="ECO:0000313" key="1">
    <source>
        <dbReference type="EMBL" id="KKL15001.1"/>
    </source>
</evidence>
<dbReference type="EMBL" id="LAZR01040233">
    <property type="protein sequence ID" value="KKL15001.1"/>
    <property type="molecule type" value="Genomic_DNA"/>
</dbReference>
<accession>A0A0F9DB68</accession>
<protein>
    <submittedName>
        <fullName evidence="1">Uncharacterized protein</fullName>
    </submittedName>
</protein>
<sequence length="128" mass="14278">MDFQIGALIIPDNMPPHQKVLGVWSEDIARRLVPSALLLYVDEKGTRRGRYGTSDVFQSFVNDKKIGWELDDGLRWSEIKLLQDVPPDLYNPSAINSLPVAECTCDIFALMNQGCPSTKGKPCANLKD</sequence>
<organism evidence="1">
    <name type="scientific">marine sediment metagenome</name>
    <dbReference type="NCBI Taxonomy" id="412755"/>
    <lineage>
        <taxon>unclassified sequences</taxon>
        <taxon>metagenomes</taxon>
        <taxon>ecological metagenomes</taxon>
    </lineage>
</organism>